<dbReference type="EMBL" id="JAAVMX010000007">
    <property type="protein sequence ID" value="KAF4506227.1"/>
    <property type="molecule type" value="Genomic_DNA"/>
</dbReference>
<feature type="signal peptide" evidence="2">
    <location>
        <begin position="1"/>
        <end position="16"/>
    </location>
</feature>
<evidence type="ECO:0000256" key="2">
    <source>
        <dbReference type="SAM" id="SignalP"/>
    </source>
</evidence>
<gene>
    <name evidence="3" type="ORF">G6O67_006330</name>
</gene>
<sequence>MKFINVCALLAATAQAAPLLTDAVTQGVGGATGGASSLPGAGAGALKARQEEDAGEASQTLQQPAQSDKEGGLLGGILKARQVDGAADPIPADAGAADTGADAAADAGAADTGADAAADAGAADAVADADAADAGAADAGADAAQSAQAAPQQGGLGGLLRRSLEIRQEADAGAAAGADAAGADAADANTSADADAGADAAQQGGLGGLLRRSLETRQDDEADEAADA</sequence>
<proteinExistence type="predicted"/>
<name>A0A8H4PKG3_9HYPO</name>
<dbReference type="Proteomes" id="UP000557566">
    <property type="component" value="Unassembled WGS sequence"/>
</dbReference>
<keyword evidence="2" id="KW-0732">Signal</keyword>
<evidence type="ECO:0000256" key="1">
    <source>
        <dbReference type="SAM" id="MobiDB-lite"/>
    </source>
</evidence>
<feature type="chain" id="PRO_5034112205" evidence="2">
    <location>
        <begin position="17"/>
        <end position="228"/>
    </location>
</feature>
<feature type="compositionally biased region" description="Polar residues" evidence="1">
    <location>
        <begin position="57"/>
        <end position="66"/>
    </location>
</feature>
<organism evidence="3 4">
    <name type="scientific">Ophiocordyceps sinensis</name>
    <dbReference type="NCBI Taxonomy" id="72228"/>
    <lineage>
        <taxon>Eukaryota</taxon>
        <taxon>Fungi</taxon>
        <taxon>Dikarya</taxon>
        <taxon>Ascomycota</taxon>
        <taxon>Pezizomycotina</taxon>
        <taxon>Sordariomycetes</taxon>
        <taxon>Hypocreomycetidae</taxon>
        <taxon>Hypocreales</taxon>
        <taxon>Ophiocordycipitaceae</taxon>
        <taxon>Ophiocordyceps</taxon>
    </lineage>
</organism>
<keyword evidence="4" id="KW-1185">Reference proteome</keyword>
<evidence type="ECO:0000313" key="4">
    <source>
        <dbReference type="Proteomes" id="UP000557566"/>
    </source>
</evidence>
<evidence type="ECO:0000313" key="3">
    <source>
        <dbReference type="EMBL" id="KAF4506227.1"/>
    </source>
</evidence>
<comment type="caution">
    <text evidence="3">The sequence shown here is derived from an EMBL/GenBank/DDBJ whole genome shotgun (WGS) entry which is preliminary data.</text>
</comment>
<reference evidence="3 4" key="1">
    <citation type="journal article" date="2020" name="Genome Biol. Evol.">
        <title>A new high-quality draft genome assembly of the Chinese cordyceps Ophiocordyceps sinensis.</title>
        <authorList>
            <person name="Shu R."/>
            <person name="Zhang J."/>
            <person name="Meng Q."/>
            <person name="Zhang H."/>
            <person name="Zhou G."/>
            <person name="Li M."/>
            <person name="Wu P."/>
            <person name="Zhao Y."/>
            <person name="Chen C."/>
            <person name="Qin Q."/>
        </authorList>
    </citation>
    <scope>NUCLEOTIDE SEQUENCE [LARGE SCALE GENOMIC DNA]</scope>
    <source>
        <strain evidence="3 4">IOZ07</strain>
    </source>
</reference>
<feature type="region of interest" description="Disordered" evidence="1">
    <location>
        <begin position="40"/>
        <end position="72"/>
    </location>
</feature>
<protein>
    <submittedName>
        <fullName evidence="3">Uncharacterized protein</fullName>
    </submittedName>
</protein>
<accession>A0A8H4PKG3</accession>
<feature type="compositionally biased region" description="Low complexity" evidence="1">
    <location>
        <begin position="171"/>
        <end position="203"/>
    </location>
</feature>
<dbReference type="AlphaFoldDB" id="A0A8H4PKG3"/>
<feature type="region of interest" description="Disordered" evidence="1">
    <location>
        <begin position="171"/>
        <end position="228"/>
    </location>
</feature>